<proteinExistence type="predicted"/>
<feature type="compositionally biased region" description="Gly residues" evidence="7">
    <location>
        <begin position="1252"/>
        <end position="1264"/>
    </location>
</feature>
<evidence type="ECO:0008006" key="11">
    <source>
        <dbReference type="Google" id="ProtNLM"/>
    </source>
</evidence>
<feature type="transmembrane region" description="Helical" evidence="8">
    <location>
        <begin position="453"/>
        <end position="476"/>
    </location>
</feature>
<feature type="compositionally biased region" description="Pro residues" evidence="7">
    <location>
        <begin position="803"/>
        <end position="815"/>
    </location>
</feature>
<evidence type="ECO:0000256" key="4">
    <source>
        <dbReference type="ARBA" id="ARBA00022989"/>
    </source>
</evidence>
<dbReference type="InterPro" id="IPR014743">
    <property type="entry name" value="Cl-channel_core"/>
</dbReference>
<feature type="compositionally biased region" description="Low complexity" evidence="7">
    <location>
        <begin position="1584"/>
        <end position="1599"/>
    </location>
</feature>
<dbReference type="Pfam" id="PF00654">
    <property type="entry name" value="Voltage_CLC"/>
    <property type="match status" value="1"/>
</dbReference>
<evidence type="ECO:0000256" key="1">
    <source>
        <dbReference type="ARBA" id="ARBA00004141"/>
    </source>
</evidence>
<dbReference type="SUPFAM" id="SSF81340">
    <property type="entry name" value="Clc chloride channel"/>
    <property type="match status" value="1"/>
</dbReference>
<dbReference type="PANTHER" id="PTHR11689">
    <property type="entry name" value="CHLORIDE CHANNEL PROTEIN CLC FAMILY MEMBER"/>
    <property type="match status" value="1"/>
</dbReference>
<keyword evidence="6 8" id="KW-0472">Membrane</keyword>
<evidence type="ECO:0000256" key="2">
    <source>
        <dbReference type="ARBA" id="ARBA00022692"/>
    </source>
</evidence>
<feature type="compositionally biased region" description="Low complexity" evidence="7">
    <location>
        <begin position="1293"/>
        <end position="1304"/>
    </location>
</feature>
<dbReference type="Proteomes" id="UP000612055">
    <property type="component" value="Unassembled WGS sequence"/>
</dbReference>
<dbReference type="OrthoDB" id="428525at2759"/>
<keyword evidence="3" id="KW-0677">Repeat</keyword>
<dbReference type="InterPro" id="IPR046342">
    <property type="entry name" value="CBS_dom_sf"/>
</dbReference>
<feature type="transmembrane region" description="Helical" evidence="8">
    <location>
        <begin position="100"/>
        <end position="121"/>
    </location>
</feature>
<evidence type="ECO:0000256" key="8">
    <source>
        <dbReference type="SAM" id="Phobius"/>
    </source>
</evidence>
<dbReference type="InterPro" id="IPR001807">
    <property type="entry name" value="ClC"/>
</dbReference>
<feature type="compositionally biased region" description="Low complexity" evidence="7">
    <location>
        <begin position="1403"/>
        <end position="1417"/>
    </location>
</feature>
<feature type="region of interest" description="Disordered" evidence="7">
    <location>
        <begin position="989"/>
        <end position="1043"/>
    </location>
</feature>
<name>A0A835YF98_9CHLO</name>
<comment type="caution">
    <text evidence="9">The sequence shown here is derived from an EMBL/GenBank/DDBJ whole genome shotgun (WGS) entry which is preliminary data.</text>
</comment>
<organism evidence="9 10">
    <name type="scientific">Edaphochlamys debaryana</name>
    <dbReference type="NCBI Taxonomy" id="47281"/>
    <lineage>
        <taxon>Eukaryota</taxon>
        <taxon>Viridiplantae</taxon>
        <taxon>Chlorophyta</taxon>
        <taxon>core chlorophytes</taxon>
        <taxon>Chlorophyceae</taxon>
        <taxon>CS clade</taxon>
        <taxon>Chlamydomonadales</taxon>
        <taxon>Chlamydomonadales incertae sedis</taxon>
        <taxon>Edaphochlamys</taxon>
    </lineage>
</organism>
<feature type="region of interest" description="Disordered" evidence="7">
    <location>
        <begin position="1322"/>
        <end position="1417"/>
    </location>
</feature>
<feature type="compositionally biased region" description="Pro residues" evidence="7">
    <location>
        <begin position="716"/>
        <end position="725"/>
    </location>
</feature>
<evidence type="ECO:0000313" key="10">
    <source>
        <dbReference type="Proteomes" id="UP000612055"/>
    </source>
</evidence>
<comment type="subcellular location">
    <subcellularLocation>
        <location evidence="1">Membrane</location>
        <topology evidence="1">Multi-pass membrane protein</topology>
    </subcellularLocation>
</comment>
<feature type="transmembrane region" description="Helical" evidence="8">
    <location>
        <begin position="222"/>
        <end position="246"/>
    </location>
</feature>
<feature type="transmembrane region" description="Helical" evidence="8">
    <location>
        <begin position="488"/>
        <end position="508"/>
    </location>
</feature>
<feature type="region of interest" description="Disordered" evidence="7">
    <location>
        <begin position="634"/>
        <end position="745"/>
    </location>
</feature>
<keyword evidence="2 8" id="KW-0812">Transmembrane</keyword>
<dbReference type="EMBL" id="JAEHOE010000003">
    <property type="protein sequence ID" value="KAG2500647.1"/>
    <property type="molecule type" value="Genomic_DNA"/>
</dbReference>
<feature type="compositionally biased region" description="Polar residues" evidence="7">
    <location>
        <begin position="1470"/>
        <end position="1481"/>
    </location>
</feature>
<gene>
    <name evidence="9" type="ORF">HYH03_001414</name>
</gene>
<feature type="region of interest" description="Disordered" evidence="7">
    <location>
        <begin position="1558"/>
        <end position="1642"/>
    </location>
</feature>
<dbReference type="InterPro" id="IPR051280">
    <property type="entry name" value="Cl-channel/antiporter"/>
</dbReference>
<feature type="compositionally biased region" description="Pro residues" evidence="7">
    <location>
        <begin position="1172"/>
        <end position="1181"/>
    </location>
</feature>
<feature type="compositionally biased region" description="Low complexity" evidence="7">
    <location>
        <begin position="922"/>
        <end position="953"/>
    </location>
</feature>
<feature type="compositionally biased region" description="Low complexity" evidence="7">
    <location>
        <begin position="1006"/>
        <end position="1040"/>
    </location>
</feature>
<dbReference type="PANTHER" id="PTHR11689:SF136">
    <property type="entry name" value="H(+)_CL(-) EXCHANGE TRANSPORTER 7"/>
    <property type="match status" value="1"/>
</dbReference>
<feature type="region of interest" description="Disordered" evidence="7">
    <location>
        <begin position="1700"/>
        <end position="1752"/>
    </location>
</feature>
<feature type="compositionally biased region" description="Low complexity" evidence="7">
    <location>
        <begin position="1377"/>
        <end position="1386"/>
    </location>
</feature>
<dbReference type="Gene3D" id="1.10.3080.10">
    <property type="entry name" value="Clc chloride channel"/>
    <property type="match status" value="1"/>
</dbReference>
<sequence>MESLGSAGCATSAAVAAMHGVRANDYAVGESDLRRSLVLNTTDRQFRAEGAFSWALSLVIGVLNGIAGFLFNQGIYLLNRAKFQTTLRFISPGGGFGVPYGVYLAFTVLYALAAGVLGSYVSPQAAGSGIPEIRCYLNGIHVKGLLTVRTFFAKAFGVLFSIAAGLVVGKEGPFTHVGAILGGGVAHLGSTTLTRATNGHWRAVLRTRFGSFFRNPISHRDYVAAGAAAGVSSAFAAPIGGILFSVEQGSSFYNFNMLCHAFLAAGVALWVTLLLTTAVWEGADLYRTQIIAQQQFAVLSPIPGLEKFYYYLWEIPIFACMGVGGGLLGAGMIKINEAITRQRRLHIPPTAPARRVAEVVFLAALTATAWLLASFLSPCEPTPTLTYEPKTAMNQLYGGMYPQLWCPDGSYSSFGALFFRPQMVAIGLLFENPISNERPVLFAPAAMATLAGLGWLFMSATFGVGAATGLFVPSLLIGSSSGRLVGRAVRAVAMWAATVGGATAPSVTISLNSYAVVGAGAVLGGVSRMLLCNTVLVLETAGAMSLTVPLLATTFVAKLVADLLAPVGIFDLAIQRAGYPYLPSEPTDLADIKLQHALQAGDVMSRDLATLPPRLTLGELVDALRKYPHYSNFPLVEPAPQTDQPQLQPQLQPQAPTTLPRETPLGPDRAGPGVVSASGAPMPSTAADAPAGQLRRRLTPGANGAVSARGGGGLAPPLPPLPPRPSQSGAGPSTHGPGSAAYAAPEPSTATAAAAAASASAAATAAAAGNGAGDDGGSSSSSDDPGPEWTATSTKGGANAPTAAPPPPPPQPPPSAFTASNAPSLCGRLTMLSAFAAVPPVALPSPSAHPAAATSAAAALAAAAGAGAAPSLSAAPSGASAPHRLSLAGGAAGGTDLRRSLAAVRAPAGPELAPTYTGAFGTSTPAQSSQPAPGQAAPLGGLQQQQAHQEQQPTGGVIVGAISRCILLKLIEMRIEMSLAAAPSMQTTSAASTTGSIGGTPPRPPRWWSLPRLWPRSRAGAGGAEAAARRSGPGAAGDSSEPTAWLGMRRAAMSRRKAARLLDAVDAYPAKPPASRAGEEKLFARLSEAERGAWIDLSHYMQRVPYIVPATASLARTYKLFRGLGLHHVYVTPPSIPIIGLITRPDLTQANAYRVAYRLAQQEQTANHDRGPSPPPQPPPSSAAQPLQPSYQLVTSPLGSAAGRAASGGAGAALRVGGGVSRLRSVRTRRWRAVRGLFRDESGLGPSEPGSRAGGSAAGAGVWGQGPAEVGVEVEPSQPLSSSADGRLPEPGPGATAAVGTPAATPAAPTLRILSAATGLTTSIQPPSAGAGTEFPSEGGAGHEAADGEEDEMEPVGELLQGNSAPSSREWGRDRATAASAPEAAGPAPPPHSGSYLRRRRAPATASGGAGPSPSAAATVAPHLFSRLVYGTSHGEMGHVARRSSAGFGGTVTAPTRTPAPGSPMGRSSAAVTGTGYSRPTSPTPLAGGSGGGSVMSPRPTSGPGPGPGPGPRQPGGGVLAALEATMAAVVGDTLGLGPGGAAAPAAAARHEVELATGSMAPTGGSGSMADIEAPPPPLPDPVAPELRALAAAEAAAAVGPGGGQGQGQERVSPTGPLWGDDRRSAAAPGEAAGGLLAPAPRRSWGHSLLGVAAWTDEPAPPELWPPDPAAAPAGVERAATPPLEHMGLAVAPEDLLFATLLPPPPPAPSPAPPTPLRGTSPVPAERGGDGAVGLGTSEPGHVAAGPAEAGQ</sequence>
<feature type="transmembrane region" description="Helical" evidence="8">
    <location>
        <begin position="54"/>
        <end position="79"/>
    </location>
</feature>
<keyword evidence="5" id="KW-0129">CBS domain</keyword>
<feature type="region of interest" description="Disordered" evidence="7">
    <location>
        <begin position="1162"/>
        <end position="1187"/>
    </location>
</feature>
<keyword evidence="10" id="KW-1185">Reference proteome</keyword>
<evidence type="ECO:0000256" key="6">
    <source>
        <dbReference type="ARBA" id="ARBA00023136"/>
    </source>
</evidence>
<feature type="compositionally biased region" description="Pro residues" evidence="7">
    <location>
        <begin position="1501"/>
        <end position="1513"/>
    </location>
</feature>
<feature type="compositionally biased region" description="Low complexity" evidence="7">
    <location>
        <begin position="638"/>
        <end position="660"/>
    </location>
</feature>
<feature type="compositionally biased region" description="Low complexity" evidence="7">
    <location>
        <begin position="1626"/>
        <end position="1641"/>
    </location>
</feature>
<dbReference type="GO" id="GO:0016020">
    <property type="term" value="C:membrane"/>
    <property type="evidence" value="ECO:0007669"/>
    <property type="project" value="UniProtKB-SubCell"/>
</dbReference>
<feature type="region of interest" description="Disordered" evidence="7">
    <location>
        <begin position="1240"/>
        <end position="1304"/>
    </location>
</feature>
<feature type="transmembrane region" description="Helical" evidence="8">
    <location>
        <begin position="308"/>
        <end position="335"/>
    </location>
</feature>
<evidence type="ECO:0000256" key="5">
    <source>
        <dbReference type="ARBA" id="ARBA00023122"/>
    </source>
</evidence>
<evidence type="ECO:0000256" key="7">
    <source>
        <dbReference type="SAM" id="MobiDB-lite"/>
    </source>
</evidence>
<dbReference type="PRINTS" id="PR00762">
    <property type="entry name" value="CLCHANNEL"/>
</dbReference>
<feature type="region of interest" description="Disordered" evidence="7">
    <location>
        <begin position="1444"/>
        <end position="1518"/>
    </location>
</feature>
<protein>
    <recommendedName>
        <fullName evidence="11">Chloride channel protein</fullName>
    </recommendedName>
</protein>
<feature type="transmembrane region" description="Helical" evidence="8">
    <location>
        <begin position="258"/>
        <end position="280"/>
    </location>
</feature>
<keyword evidence="4 8" id="KW-1133">Transmembrane helix</keyword>
<feature type="compositionally biased region" description="Pro residues" evidence="7">
    <location>
        <begin position="1574"/>
        <end position="1583"/>
    </location>
</feature>
<evidence type="ECO:0000313" key="9">
    <source>
        <dbReference type="EMBL" id="KAG2500647.1"/>
    </source>
</evidence>
<feature type="compositionally biased region" description="Pro residues" evidence="7">
    <location>
        <begin position="1702"/>
        <end position="1716"/>
    </location>
</feature>
<dbReference type="GO" id="GO:0015108">
    <property type="term" value="F:chloride transmembrane transporter activity"/>
    <property type="evidence" value="ECO:0007669"/>
    <property type="project" value="InterPro"/>
</dbReference>
<accession>A0A835YF98</accession>
<evidence type="ECO:0000256" key="3">
    <source>
        <dbReference type="ARBA" id="ARBA00022737"/>
    </source>
</evidence>
<reference evidence="9" key="1">
    <citation type="journal article" date="2020" name="bioRxiv">
        <title>Comparative genomics of Chlamydomonas.</title>
        <authorList>
            <person name="Craig R.J."/>
            <person name="Hasan A.R."/>
            <person name="Ness R.W."/>
            <person name="Keightley P.D."/>
        </authorList>
    </citation>
    <scope>NUCLEOTIDE SEQUENCE</scope>
    <source>
        <strain evidence="9">CCAP 11/70</strain>
    </source>
</reference>
<dbReference type="SUPFAM" id="SSF54631">
    <property type="entry name" value="CBS-domain pair"/>
    <property type="match status" value="2"/>
</dbReference>
<feature type="region of interest" description="Disordered" evidence="7">
    <location>
        <begin position="767"/>
        <end position="821"/>
    </location>
</feature>
<feature type="region of interest" description="Disordered" evidence="7">
    <location>
        <begin position="914"/>
        <end position="953"/>
    </location>
</feature>